<protein>
    <submittedName>
        <fullName evidence="2">Uncharacterized protein</fullName>
    </submittedName>
</protein>
<evidence type="ECO:0000313" key="2">
    <source>
        <dbReference type="EMBL" id="GBP26939.1"/>
    </source>
</evidence>
<organism evidence="2 3">
    <name type="scientific">Eumeta variegata</name>
    <name type="common">Bagworm moth</name>
    <name type="synonym">Eumeta japonica</name>
    <dbReference type="NCBI Taxonomy" id="151549"/>
    <lineage>
        <taxon>Eukaryota</taxon>
        <taxon>Metazoa</taxon>
        <taxon>Ecdysozoa</taxon>
        <taxon>Arthropoda</taxon>
        <taxon>Hexapoda</taxon>
        <taxon>Insecta</taxon>
        <taxon>Pterygota</taxon>
        <taxon>Neoptera</taxon>
        <taxon>Endopterygota</taxon>
        <taxon>Lepidoptera</taxon>
        <taxon>Glossata</taxon>
        <taxon>Ditrysia</taxon>
        <taxon>Tineoidea</taxon>
        <taxon>Psychidae</taxon>
        <taxon>Oiketicinae</taxon>
        <taxon>Eumeta</taxon>
    </lineage>
</organism>
<proteinExistence type="predicted"/>
<evidence type="ECO:0000256" key="1">
    <source>
        <dbReference type="SAM" id="MobiDB-lite"/>
    </source>
</evidence>
<keyword evidence="3" id="KW-1185">Reference proteome</keyword>
<comment type="caution">
    <text evidence="2">The sequence shown here is derived from an EMBL/GenBank/DDBJ whole genome shotgun (WGS) entry which is preliminary data.</text>
</comment>
<dbReference type="EMBL" id="BGZK01000187">
    <property type="protein sequence ID" value="GBP26939.1"/>
    <property type="molecule type" value="Genomic_DNA"/>
</dbReference>
<sequence length="94" mass="10330">MVTATHGYSKPQRSHQCVAGFLSGNNLTQRHIWRGWGDGKGNGPSAPSLTGREATAEAANAHPYSVRVWYFTARVDTFLCCSQFGQIMTPPLFE</sequence>
<dbReference type="AlphaFoldDB" id="A0A4C1UKT9"/>
<feature type="region of interest" description="Disordered" evidence="1">
    <location>
        <begin position="33"/>
        <end position="54"/>
    </location>
</feature>
<accession>A0A4C1UKT9</accession>
<reference evidence="2 3" key="1">
    <citation type="journal article" date="2019" name="Commun. Biol.">
        <title>The bagworm genome reveals a unique fibroin gene that provides high tensile strength.</title>
        <authorList>
            <person name="Kono N."/>
            <person name="Nakamura H."/>
            <person name="Ohtoshi R."/>
            <person name="Tomita M."/>
            <person name="Numata K."/>
            <person name="Arakawa K."/>
        </authorList>
    </citation>
    <scope>NUCLEOTIDE SEQUENCE [LARGE SCALE GENOMIC DNA]</scope>
</reference>
<evidence type="ECO:0000313" key="3">
    <source>
        <dbReference type="Proteomes" id="UP000299102"/>
    </source>
</evidence>
<dbReference type="Proteomes" id="UP000299102">
    <property type="component" value="Unassembled WGS sequence"/>
</dbReference>
<gene>
    <name evidence="2" type="ORF">EVAR_95725_1</name>
</gene>
<name>A0A4C1UKT9_EUMVA</name>